<dbReference type="PANTHER" id="PTHR34580">
    <property type="match status" value="1"/>
</dbReference>
<evidence type="ECO:0000313" key="3">
    <source>
        <dbReference type="EMBL" id="AEI45662.1"/>
    </source>
</evidence>
<proteinExistence type="predicted"/>
<dbReference type="InterPro" id="IPR026881">
    <property type="entry name" value="WYL_dom"/>
</dbReference>
<dbReference type="AlphaFoldDB" id="F8FM36"/>
<reference evidence="3 4" key="2">
    <citation type="journal article" date="2013" name="Genome Announc.">
        <title>Genome Sequence of Growth-Improving Paenibacillus mucilaginosus Strain KNP414.</title>
        <authorList>
            <person name="Lu J.J."/>
            <person name="Wang J.F."/>
            <person name="Hu X.F."/>
        </authorList>
    </citation>
    <scope>NUCLEOTIDE SEQUENCE [LARGE SCALE GENOMIC DNA]</scope>
    <source>
        <strain evidence="3 4">KNP414</strain>
    </source>
</reference>
<evidence type="ECO:0000313" key="4">
    <source>
        <dbReference type="Proteomes" id="UP000006620"/>
    </source>
</evidence>
<dbReference type="KEGG" id="pms:KNP414_07152"/>
<dbReference type="HOGENOM" id="CLU_622332_0_0_9"/>
<name>F8FM36_PAEMK</name>
<dbReference type="PROSITE" id="PS52050">
    <property type="entry name" value="WYL"/>
    <property type="match status" value="1"/>
</dbReference>
<dbReference type="Proteomes" id="UP000006620">
    <property type="component" value="Chromosome"/>
</dbReference>
<dbReference type="PATRIC" id="fig|1036673.3.peg.6670"/>
<dbReference type="Pfam" id="PF25583">
    <property type="entry name" value="WCX"/>
    <property type="match status" value="1"/>
</dbReference>
<dbReference type="Pfam" id="PF13280">
    <property type="entry name" value="WYL"/>
    <property type="match status" value="1"/>
</dbReference>
<feature type="domain" description="WYL" evidence="1">
    <location>
        <begin position="258"/>
        <end position="341"/>
    </location>
</feature>
<dbReference type="InterPro" id="IPR051534">
    <property type="entry name" value="CBASS_pafABC_assoc_protein"/>
</dbReference>
<gene>
    <name evidence="3" type="ordered locus">KNP414_07152</name>
</gene>
<dbReference type="InterPro" id="IPR057727">
    <property type="entry name" value="WCX_dom"/>
</dbReference>
<evidence type="ECO:0000259" key="2">
    <source>
        <dbReference type="Pfam" id="PF25583"/>
    </source>
</evidence>
<organism evidence="3 4">
    <name type="scientific">Paenibacillus mucilaginosus (strain KNP414)</name>
    <dbReference type="NCBI Taxonomy" id="1036673"/>
    <lineage>
        <taxon>Bacteria</taxon>
        <taxon>Bacillati</taxon>
        <taxon>Bacillota</taxon>
        <taxon>Bacilli</taxon>
        <taxon>Bacillales</taxon>
        <taxon>Paenibacillaceae</taxon>
        <taxon>Paenibacillus</taxon>
    </lineage>
</organism>
<sequence>MNENEPNGGMTPMARESFDKEIQFLRMLVLTSGAYDRQQYARRLGISVHTFDKTIRRLKEVLGTVYRQLPGEESREFADMLRYRYYESADPLLLFLYRAKSLKESESRRLALLLASLQKTPQTALELLDTCCSELPDDAPLPDEKTIRSDLKYLEEVGVIRREPGPRPYRYRLQDGLLTDLSFDELCDLYDYVDIMANTQVPSVQGYLLRDSLKRALRIKADGMETADRRPLQERDSLLTEPFCYKYHYPSRILDEAHLHTLLHAIEQRRRIQFLYFSPKSGAHYGSRNTNPLFERETSGTLESAQPLRVVYDHQYGRWYLLAAHPKMGIRTYRVEGMTQIVEGEEVPEDVHLERQQALQMKLGRSWLLDTSRPVKVRARFYRPAGGHDWIRERVELQGQWGCITEEDETSFVYEIEVSGTTEIKPWLRSFGSSCEVLEPRRLRQELIDEWKEIEGYYEAQDSESL</sequence>
<accession>F8FM36</accession>
<dbReference type="PANTHER" id="PTHR34580:SF1">
    <property type="entry name" value="PROTEIN PAFC"/>
    <property type="match status" value="1"/>
</dbReference>
<protein>
    <submittedName>
        <fullName evidence="3">Transcriptional regulator protein-like protein</fullName>
    </submittedName>
</protein>
<dbReference type="EMBL" id="CP002869">
    <property type="protein sequence ID" value="AEI45662.1"/>
    <property type="molecule type" value="Genomic_DNA"/>
</dbReference>
<reference evidence="4" key="1">
    <citation type="submission" date="2011-06" db="EMBL/GenBank/DDBJ databases">
        <title>Complete genome sequence of Paenibacillus mucilaginosus KNP414.</title>
        <authorList>
            <person name="Wang J."/>
            <person name="Hu S."/>
            <person name="Hu X."/>
            <person name="Zhang B."/>
            <person name="Dong D."/>
            <person name="Zhang S."/>
            <person name="Zhao K."/>
            <person name="Wu D."/>
        </authorList>
    </citation>
    <scope>NUCLEOTIDE SEQUENCE [LARGE SCALE GENOMIC DNA]</scope>
    <source>
        <strain evidence="4">KNP414</strain>
    </source>
</reference>
<feature type="domain" description="WCX" evidence="2">
    <location>
        <begin position="374"/>
        <end position="453"/>
    </location>
</feature>
<evidence type="ECO:0000259" key="1">
    <source>
        <dbReference type="Pfam" id="PF13280"/>
    </source>
</evidence>